<evidence type="ECO:0000313" key="3">
    <source>
        <dbReference type="EMBL" id="NEU66802.1"/>
    </source>
</evidence>
<evidence type="ECO:0000256" key="1">
    <source>
        <dbReference type="SAM" id="SignalP"/>
    </source>
</evidence>
<dbReference type="Gene3D" id="2.120.10.30">
    <property type="entry name" value="TolB, C-terminal domain"/>
    <property type="match status" value="1"/>
</dbReference>
<dbReference type="Pfam" id="PF08450">
    <property type="entry name" value="SGL"/>
    <property type="match status" value="1"/>
</dbReference>
<keyword evidence="4" id="KW-1185">Reference proteome</keyword>
<dbReference type="InterPro" id="IPR011042">
    <property type="entry name" value="6-blade_b-propeller_TolB-like"/>
</dbReference>
<dbReference type="RefSeq" id="WP_164036056.1">
    <property type="nucleotide sequence ID" value="NZ_JAAGNZ010000001.1"/>
</dbReference>
<feature type="chain" id="PRO_5027013829" evidence="1">
    <location>
        <begin position="19"/>
        <end position="287"/>
    </location>
</feature>
<dbReference type="InterPro" id="IPR013658">
    <property type="entry name" value="SGL"/>
</dbReference>
<dbReference type="SUPFAM" id="SSF63829">
    <property type="entry name" value="Calcium-dependent phosphotriesterase"/>
    <property type="match status" value="1"/>
</dbReference>
<gene>
    <name evidence="3" type="ORF">GK091_07900</name>
</gene>
<dbReference type="AlphaFoldDB" id="A0A6M0IG59"/>
<feature type="domain" description="SMP-30/Gluconolactonase/LRE-like region" evidence="2">
    <location>
        <begin position="45"/>
        <end position="246"/>
    </location>
</feature>
<dbReference type="GO" id="GO:0005524">
    <property type="term" value="F:ATP binding"/>
    <property type="evidence" value="ECO:0007669"/>
    <property type="project" value="UniProtKB-KW"/>
</dbReference>
<organism evidence="3 4">
    <name type="scientific">Spirosoma agri</name>
    <dbReference type="NCBI Taxonomy" id="1987381"/>
    <lineage>
        <taxon>Bacteria</taxon>
        <taxon>Pseudomonadati</taxon>
        <taxon>Bacteroidota</taxon>
        <taxon>Cytophagia</taxon>
        <taxon>Cytophagales</taxon>
        <taxon>Cytophagaceae</taxon>
        <taxon>Spirosoma</taxon>
    </lineage>
</organism>
<accession>A0A6M0IG59</accession>
<evidence type="ECO:0000313" key="4">
    <source>
        <dbReference type="Proteomes" id="UP000477386"/>
    </source>
</evidence>
<name>A0A6M0IG59_9BACT</name>
<proteinExistence type="predicted"/>
<evidence type="ECO:0000259" key="2">
    <source>
        <dbReference type="Pfam" id="PF08450"/>
    </source>
</evidence>
<dbReference type="EMBL" id="JAAGNZ010000001">
    <property type="protein sequence ID" value="NEU66802.1"/>
    <property type="molecule type" value="Genomic_DNA"/>
</dbReference>
<dbReference type="Proteomes" id="UP000477386">
    <property type="component" value="Unassembled WGS sequence"/>
</dbReference>
<keyword evidence="1" id="KW-0732">Signal</keyword>
<comment type="caution">
    <text evidence="3">The sequence shown here is derived from an EMBL/GenBank/DDBJ whole genome shotgun (WGS) entry which is preliminary data.</text>
</comment>
<feature type="signal peptide" evidence="1">
    <location>
        <begin position="1"/>
        <end position="18"/>
    </location>
</feature>
<keyword evidence="3" id="KW-0547">Nucleotide-binding</keyword>
<reference evidence="3 4" key="1">
    <citation type="submission" date="2020-02" db="EMBL/GenBank/DDBJ databases">
        <title>Draft genome sequence of two Spirosoma agri KCTC 52727 and Spirosoma terrae KCTC 52035.</title>
        <authorList>
            <person name="Rojas J."/>
            <person name="Ambika Manirajan B."/>
            <person name="Ratering S."/>
            <person name="Suarez C."/>
            <person name="Schnell S."/>
        </authorList>
    </citation>
    <scope>NUCLEOTIDE SEQUENCE [LARGE SCALE GENOMIC DNA]</scope>
    <source>
        <strain evidence="3 4">KCTC 52727</strain>
    </source>
</reference>
<protein>
    <submittedName>
        <fullName evidence="3">ATP-binding protein</fullName>
    </submittedName>
</protein>
<keyword evidence="3" id="KW-0067">ATP-binding</keyword>
<sequence length="287" mass="31521">MKKTFLLSMALLSGATLIALKPLTKPKPVKLVKVWETDTTLRTPESVLYDGNNTLYVANIDGKSDSLDGSGFISKVSLDGKVENLHWTGGLNAPKGMGLFKKRLYVTDIYRLVAINIENGQAEKTWDAVGKGAFLNDVTVDKEGTVYVSDSRADKLYRLKDDKWEVLMEGDQLNKPNGVLAVGKDKLMLGSTKMGALRTLDLNTKTMTTVADGMANTDGIVPEGKGNYFVSDWNGQVFHISADGTKQPLLDTRADKINAADIEYVAKKKLLIVPTFFKNKLVAYHVE</sequence>